<evidence type="ECO:0000256" key="5">
    <source>
        <dbReference type="SAM" id="Phobius"/>
    </source>
</evidence>
<dbReference type="WBParaSite" id="NBR_0000882701-mRNA-1">
    <property type="protein sequence ID" value="NBR_0000882701-mRNA-1"/>
    <property type="gene ID" value="NBR_0000882701"/>
</dbReference>
<dbReference type="Gene3D" id="1.20.1250.20">
    <property type="entry name" value="MFS general substrate transporter like domains"/>
    <property type="match status" value="2"/>
</dbReference>
<dbReference type="Pfam" id="PF00083">
    <property type="entry name" value="Sugar_tr"/>
    <property type="match status" value="1"/>
</dbReference>
<dbReference type="InterPro" id="IPR005828">
    <property type="entry name" value="MFS_sugar_transport-like"/>
</dbReference>
<dbReference type="SUPFAM" id="SSF103473">
    <property type="entry name" value="MFS general substrate transporter"/>
    <property type="match status" value="2"/>
</dbReference>
<dbReference type="PROSITE" id="PS50850">
    <property type="entry name" value="MFS"/>
    <property type="match status" value="1"/>
</dbReference>
<feature type="transmembrane region" description="Helical" evidence="5">
    <location>
        <begin position="244"/>
        <end position="260"/>
    </location>
</feature>
<feature type="transmembrane region" description="Helical" evidence="5">
    <location>
        <begin position="351"/>
        <end position="371"/>
    </location>
</feature>
<reference evidence="7 8" key="2">
    <citation type="submission" date="2018-11" db="EMBL/GenBank/DDBJ databases">
        <authorList>
            <consortium name="Pathogen Informatics"/>
        </authorList>
    </citation>
    <scope>NUCLEOTIDE SEQUENCE [LARGE SCALE GENOMIC DNA]</scope>
</reference>
<evidence type="ECO:0000313" key="7">
    <source>
        <dbReference type="EMBL" id="VDL72417.1"/>
    </source>
</evidence>
<keyword evidence="4 5" id="KW-0472">Membrane</keyword>
<sequence>MSVCILASIGLTVQLYGGGKVGNPETLYFFVFSSFFFNFSTTKRLVKEFQGTPLYFVTYLAAYNSISVAWEPNFLGAAELMPTDVRAKTTALLNIISRLANVVASQMIYFKTIYEPAIMIVLMISNITSFVITVTWLKETKNINLERVGAAKPNECVSQMYSSQQLFLVLLQYTPPYGCFGDRCVKIHKKCYQDCPECENVCNNATQPDIEECHKKYAYDFYSANMEYELKCRPFFESFSVAEAQFIGVLIGNCFVGYVADKFGRRLMLLIALICGIPCLVLSGIFNDPILFYIFRFSLGVTIAGTMSVGWAYCAEMISPKHRFKLRTFTSWTNGRIIMTAISFIAHKWRLATYMHGAASLLTLAIIVFLPESPMWLRKKRHLIAIFEGKLERQEKAVARLEFISGTHIEGSNLLC</sequence>
<feature type="transmembrane region" description="Helical" evidence="5">
    <location>
        <begin position="267"/>
        <end position="286"/>
    </location>
</feature>
<protein>
    <submittedName>
        <fullName evidence="9">MFS domain-containing protein</fullName>
    </submittedName>
</protein>
<evidence type="ECO:0000256" key="4">
    <source>
        <dbReference type="ARBA" id="ARBA00023136"/>
    </source>
</evidence>
<gene>
    <name evidence="7" type="ORF">NBR_LOCUS8828</name>
</gene>
<dbReference type="GO" id="GO:0022857">
    <property type="term" value="F:transmembrane transporter activity"/>
    <property type="evidence" value="ECO:0007669"/>
    <property type="project" value="InterPro"/>
</dbReference>
<feature type="transmembrane region" description="Helical" evidence="5">
    <location>
        <begin position="117"/>
        <end position="137"/>
    </location>
</feature>
<dbReference type="STRING" id="27835.A0A0N4Y014"/>
<feature type="transmembrane region" description="Helical" evidence="5">
    <location>
        <begin position="292"/>
        <end position="314"/>
    </location>
</feature>
<organism evidence="9">
    <name type="scientific">Nippostrongylus brasiliensis</name>
    <name type="common">Rat hookworm</name>
    <dbReference type="NCBI Taxonomy" id="27835"/>
    <lineage>
        <taxon>Eukaryota</taxon>
        <taxon>Metazoa</taxon>
        <taxon>Ecdysozoa</taxon>
        <taxon>Nematoda</taxon>
        <taxon>Chromadorea</taxon>
        <taxon>Rhabditida</taxon>
        <taxon>Rhabditina</taxon>
        <taxon>Rhabditomorpha</taxon>
        <taxon>Strongyloidea</taxon>
        <taxon>Heligmosomidae</taxon>
        <taxon>Nippostrongylus</taxon>
    </lineage>
</organism>
<evidence type="ECO:0000256" key="3">
    <source>
        <dbReference type="ARBA" id="ARBA00022989"/>
    </source>
</evidence>
<dbReference type="InterPro" id="IPR020846">
    <property type="entry name" value="MFS_dom"/>
</dbReference>
<proteinExistence type="predicted"/>
<evidence type="ECO:0000313" key="9">
    <source>
        <dbReference type="WBParaSite" id="NBR_0000882701-mRNA-1"/>
    </source>
</evidence>
<dbReference type="GO" id="GO:0016020">
    <property type="term" value="C:membrane"/>
    <property type="evidence" value="ECO:0007669"/>
    <property type="project" value="UniProtKB-SubCell"/>
</dbReference>
<dbReference type="Proteomes" id="UP000271162">
    <property type="component" value="Unassembled WGS sequence"/>
</dbReference>
<evidence type="ECO:0000313" key="8">
    <source>
        <dbReference type="Proteomes" id="UP000271162"/>
    </source>
</evidence>
<evidence type="ECO:0000256" key="1">
    <source>
        <dbReference type="ARBA" id="ARBA00004141"/>
    </source>
</evidence>
<dbReference type="EMBL" id="UYSL01020057">
    <property type="protein sequence ID" value="VDL72417.1"/>
    <property type="molecule type" value="Genomic_DNA"/>
</dbReference>
<comment type="subcellular location">
    <subcellularLocation>
        <location evidence="1">Membrane</location>
        <topology evidence="1">Multi-pass membrane protein</topology>
    </subcellularLocation>
</comment>
<evidence type="ECO:0000259" key="6">
    <source>
        <dbReference type="PROSITE" id="PS50850"/>
    </source>
</evidence>
<dbReference type="AlphaFoldDB" id="A0A0N4Y014"/>
<keyword evidence="3 5" id="KW-1133">Transmembrane helix</keyword>
<dbReference type="InterPro" id="IPR005829">
    <property type="entry name" value="Sugar_transporter_CS"/>
</dbReference>
<accession>A0A0N4Y014</accession>
<keyword evidence="8" id="KW-1185">Reference proteome</keyword>
<dbReference type="PANTHER" id="PTHR24064">
    <property type="entry name" value="SOLUTE CARRIER FAMILY 22 MEMBER"/>
    <property type="match status" value="1"/>
</dbReference>
<reference evidence="9" key="1">
    <citation type="submission" date="2017-02" db="UniProtKB">
        <authorList>
            <consortium name="WormBaseParasite"/>
        </authorList>
    </citation>
    <scope>IDENTIFICATION</scope>
</reference>
<name>A0A0N4Y014_NIPBR</name>
<keyword evidence="2 5" id="KW-0812">Transmembrane</keyword>
<feature type="domain" description="Major facilitator superfamily (MFS) profile" evidence="6">
    <location>
        <begin position="117"/>
        <end position="416"/>
    </location>
</feature>
<evidence type="ECO:0000256" key="2">
    <source>
        <dbReference type="ARBA" id="ARBA00022692"/>
    </source>
</evidence>
<dbReference type="InterPro" id="IPR036259">
    <property type="entry name" value="MFS_trans_sf"/>
</dbReference>
<dbReference type="PROSITE" id="PS00216">
    <property type="entry name" value="SUGAR_TRANSPORT_1"/>
    <property type="match status" value="1"/>
</dbReference>